<feature type="transmembrane region" description="Helical" evidence="6">
    <location>
        <begin position="395"/>
        <end position="416"/>
    </location>
</feature>
<evidence type="ECO:0000313" key="8">
    <source>
        <dbReference type="EMBL" id="KAK4198082.1"/>
    </source>
</evidence>
<dbReference type="InterPro" id="IPR001810">
    <property type="entry name" value="F-box_dom"/>
</dbReference>
<dbReference type="PANTHER" id="PTHR23502:SF187">
    <property type="entry name" value="TRANSPORTER, PUTATIVE (AFU_ORTHOLOGUE AFUA_2G17840)-RELATED"/>
    <property type="match status" value="1"/>
</dbReference>
<reference evidence="8" key="2">
    <citation type="submission" date="2023-05" db="EMBL/GenBank/DDBJ databases">
        <authorList>
            <consortium name="Lawrence Berkeley National Laboratory"/>
            <person name="Steindorff A."/>
            <person name="Hensen N."/>
            <person name="Bonometti L."/>
            <person name="Westerberg I."/>
            <person name="Brannstrom I.O."/>
            <person name="Guillou S."/>
            <person name="Cros-Aarteil S."/>
            <person name="Calhoun S."/>
            <person name="Haridas S."/>
            <person name="Kuo A."/>
            <person name="Mondo S."/>
            <person name="Pangilinan J."/>
            <person name="Riley R."/>
            <person name="Labutti K."/>
            <person name="Andreopoulos B."/>
            <person name="Lipzen A."/>
            <person name="Chen C."/>
            <person name="Yanf M."/>
            <person name="Daum C."/>
            <person name="Ng V."/>
            <person name="Clum A."/>
            <person name="Ohm R."/>
            <person name="Martin F."/>
            <person name="Silar P."/>
            <person name="Natvig D."/>
            <person name="Lalanne C."/>
            <person name="Gautier V."/>
            <person name="Ament-Velasquez S.L."/>
            <person name="Kruys A."/>
            <person name="Hutchinson M.I."/>
            <person name="Powell A.J."/>
            <person name="Barry K."/>
            <person name="Miller A.N."/>
            <person name="Grigoriev I.V."/>
            <person name="Debuchy R."/>
            <person name="Gladieux P."/>
            <person name="Thoren M.H."/>
            <person name="Johannesson H."/>
        </authorList>
    </citation>
    <scope>NUCLEOTIDE SEQUENCE</scope>
    <source>
        <strain evidence="8">CBS 315.58</strain>
    </source>
</reference>
<feature type="domain" description="F-box" evidence="7">
    <location>
        <begin position="588"/>
        <end position="636"/>
    </location>
</feature>
<feature type="transmembrane region" description="Helical" evidence="6">
    <location>
        <begin position="245"/>
        <end position="263"/>
    </location>
</feature>
<dbReference type="InterPro" id="IPR036259">
    <property type="entry name" value="MFS_trans_sf"/>
</dbReference>
<dbReference type="PANTHER" id="PTHR23502">
    <property type="entry name" value="MAJOR FACILITATOR SUPERFAMILY"/>
    <property type="match status" value="1"/>
</dbReference>
<reference evidence="8" key="1">
    <citation type="journal article" date="2023" name="Mol. Phylogenet. Evol.">
        <title>Genome-scale phylogeny and comparative genomics of the fungal order Sordariales.</title>
        <authorList>
            <person name="Hensen N."/>
            <person name="Bonometti L."/>
            <person name="Westerberg I."/>
            <person name="Brannstrom I.O."/>
            <person name="Guillou S."/>
            <person name="Cros-Aarteil S."/>
            <person name="Calhoun S."/>
            <person name="Haridas S."/>
            <person name="Kuo A."/>
            <person name="Mondo S."/>
            <person name="Pangilinan J."/>
            <person name="Riley R."/>
            <person name="LaButti K."/>
            <person name="Andreopoulos B."/>
            <person name="Lipzen A."/>
            <person name="Chen C."/>
            <person name="Yan M."/>
            <person name="Daum C."/>
            <person name="Ng V."/>
            <person name="Clum A."/>
            <person name="Steindorff A."/>
            <person name="Ohm R.A."/>
            <person name="Martin F."/>
            <person name="Silar P."/>
            <person name="Natvig D.O."/>
            <person name="Lalanne C."/>
            <person name="Gautier V."/>
            <person name="Ament-Velasquez S.L."/>
            <person name="Kruys A."/>
            <person name="Hutchinson M.I."/>
            <person name="Powell A.J."/>
            <person name="Barry K."/>
            <person name="Miller A.N."/>
            <person name="Grigoriev I.V."/>
            <person name="Debuchy R."/>
            <person name="Gladieux P."/>
            <person name="Hiltunen Thoren M."/>
            <person name="Johannesson H."/>
        </authorList>
    </citation>
    <scope>NUCLEOTIDE SEQUENCE</scope>
    <source>
        <strain evidence="8">CBS 315.58</strain>
    </source>
</reference>
<feature type="region of interest" description="Disordered" evidence="5">
    <location>
        <begin position="1"/>
        <end position="25"/>
    </location>
</feature>
<feature type="region of interest" description="Disordered" evidence="5">
    <location>
        <begin position="522"/>
        <end position="546"/>
    </location>
</feature>
<dbReference type="EMBL" id="MU863951">
    <property type="protein sequence ID" value="KAK4198082.1"/>
    <property type="molecule type" value="Genomic_DNA"/>
</dbReference>
<accession>A0AAN7ATK4</accession>
<dbReference type="GO" id="GO:0022857">
    <property type="term" value="F:transmembrane transporter activity"/>
    <property type="evidence" value="ECO:0007669"/>
    <property type="project" value="InterPro"/>
</dbReference>
<proteinExistence type="predicted"/>
<feature type="transmembrane region" description="Helical" evidence="6">
    <location>
        <begin position="422"/>
        <end position="450"/>
    </location>
</feature>
<keyword evidence="2 6" id="KW-0812">Transmembrane</keyword>
<dbReference type="SUPFAM" id="SSF103473">
    <property type="entry name" value="MFS general substrate transporter"/>
    <property type="match status" value="1"/>
</dbReference>
<organism evidence="8 9">
    <name type="scientific">Triangularia verruculosa</name>
    <dbReference type="NCBI Taxonomy" id="2587418"/>
    <lineage>
        <taxon>Eukaryota</taxon>
        <taxon>Fungi</taxon>
        <taxon>Dikarya</taxon>
        <taxon>Ascomycota</taxon>
        <taxon>Pezizomycotina</taxon>
        <taxon>Sordariomycetes</taxon>
        <taxon>Sordariomycetidae</taxon>
        <taxon>Sordariales</taxon>
        <taxon>Podosporaceae</taxon>
        <taxon>Triangularia</taxon>
    </lineage>
</organism>
<dbReference type="AlphaFoldDB" id="A0AAN7ATK4"/>
<evidence type="ECO:0000256" key="5">
    <source>
        <dbReference type="SAM" id="MobiDB-lite"/>
    </source>
</evidence>
<dbReference type="PROSITE" id="PS50181">
    <property type="entry name" value="FBOX"/>
    <property type="match status" value="1"/>
</dbReference>
<feature type="transmembrane region" description="Helical" evidence="6">
    <location>
        <begin position="492"/>
        <end position="513"/>
    </location>
</feature>
<evidence type="ECO:0000256" key="3">
    <source>
        <dbReference type="ARBA" id="ARBA00022989"/>
    </source>
</evidence>
<protein>
    <submittedName>
        <fullName evidence="8">Major facilitator superfamily domain-containing protein</fullName>
    </submittedName>
</protein>
<feature type="transmembrane region" description="Helical" evidence="6">
    <location>
        <begin position="132"/>
        <end position="150"/>
    </location>
</feature>
<evidence type="ECO:0000256" key="4">
    <source>
        <dbReference type="ARBA" id="ARBA00023136"/>
    </source>
</evidence>
<dbReference type="Proteomes" id="UP001303160">
    <property type="component" value="Unassembled WGS sequence"/>
</dbReference>
<comment type="caution">
    <text evidence="8">The sequence shown here is derived from an EMBL/GenBank/DDBJ whole genome shotgun (WGS) entry which is preliminary data.</text>
</comment>
<keyword evidence="4 6" id="KW-0472">Membrane</keyword>
<gene>
    <name evidence="8" type="ORF">QBC40DRAFT_308524</name>
</gene>
<feature type="transmembrane region" description="Helical" evidence="6">
    <location>
        <begin position="155"/>
        <end position="171"/>
    </location>
</feature>
<feature type="transmembrane region" description="Helical" evidence="6">
    <location>
        <begin position="214"/>
        <end position="233"/>
    </location>
</feature>
<dbReference type="GO" id="GO:0005886">
    <property type="term" value="C:plasma membrane"/>
    <property type="evidence" value="ECO:0007669"/>
    <property type="project" value="TreeGrafter"/>
</dbReference>
<feature type="transmembrane region" description="Helical" evidence="6">
    <location>
        <begin position="88"/>
        <end position="112"/>
    </location>
</feature>
<evidence type="ECO:0000256" key="2">
    <source>
        <dbReference type="ARBA" id="ARBA00022692"/>
    </source>
</evidence>
<comment type="subcellular location">
    <subcellularLocation>
        <location evidence="1">Membrane</location>
        <topology evidence="1">Multi-pass membrane protein</topology>
    </subcellularLocation>
</comment>
<keyword evidence="9" id="KW-1185">Reference proteome</keyword>
<feature type="transmembrane region" description="Helical" evidence="6">
    <location>
        <begin position="183"/>
        <end position="202"/>
    </location>
</feature>
<name>A0AAN7ATK4_9PEZI</name>
<dbReference type="InterPro" id="IPR011701">
    <property type="entry name" value="MFS"/>
</dbReference>
<evidence type="ECO:0000259" key="7">
    <source>
        <dbReference type="PROSITE" id="PS50181"/>
    </source>
</evidence>
<evidence type="ECO:0000313" key="9">
    <source>
        <dbReference type="Proteomes" id="UP001303160"/>
    </source>
</evidence>
<dbReference type="Pfam" id="PF07690">
    <property type="entry name" value="MFS_1"/>
    <property type="match status" value="1"/>
</dbReference>
<keyword evidence="3 6" id="KW-1133">Transmembrane helix</keyword>
<evidence type="ECO:0000256" key="6">
    <source>
        <dbReference type="SAM" id="Phobius"/>
    </source>
</evidence>
<feature type="transmembrane region" description="Helical" evidence="6">
    <location>
        <begin position="317"/>
        <end position="343"/>
    </location>
</feature>
<evidence type="ECO:0000256" key="1">
    <source>
        <dbReference type="ARBA" id="ARBA00004141"/>
    </source>
</evidence>
<sequence length="901" mass="100905">MPNLPTPLAVTEPRSGSGISHEKGDLRNPRIGHIHEFREVEGYIIDIAEDGSAASGLKLAEDGHTVLIPQPSDDKNDPLNWTWNKKHLILFIVSWVSFLPDYGSATGAVTLIPQAVEWETTPDTVNHSQAGNVFMLGAGGLVVVMLSAYFGRLPVVFWFLLVSLATAAWCAEPNTFESFMAARILNGFFSTVSQAGGLMFIKDMFFFHEQARKINIWASFIVMSPYVGPLFAAFMTETLHWSVPFWVYFAMNALGMALVVAFLEETYYDRTIPPDQQPARGGRVARLLGTAQWRSRHLRNTLGQACWRTVSVLLKPIVALSCVFYALTFAWAVGINTTLAMFITPLYGFGPKQVGFFYFTPVVAVALGEATGHWLHDALAKQYIRSHRGHFEPEVRLRAVILAMPVVIVGLALIGQCFENQWHFMVTSVCWGLYVFGMMITTVALSSYCLDSYPEASGEVSAWLNMARTVGGFIVSYFQVRWAEAQGTKQSFGIQAGICGGAILFIVALMIGGKRLRIWAGPMTRSKPPKAPRLQATPSPGHHDLQPRGDLEHDIEFVDHTEQLALHSKRARRQVQKLAKKKRASTTPLSLGDMPFELLDAILLCCRPRDLVALLRVSKGYQEFIKQEGSRIAQSIIALRYPCLAACFLLPVLLEDIEDLGIRRHMGHPKVTNRIIHKFQNTPAPRAELVCTCATCHHRWNALGLLVDFADWQHHLDKGEPIPKIKPGECPAWNNLLLARNQQIILKSIRDPLWYACILEKHLVSITRAIRRQVLNKGNKRQHYRLTSRDIEEETDHFLQAEGPLTIDYPHHRDKYYMLEAYLPNRSWVEGEWVYLTPDTHKGDVSALINTLFPVLGGGGVSRFPAQFPQIETQPCGLHSPWPKDLIKNSVLSVASIGDTT</sequence>
<feature type="transmembrane region" description="Helical" evidence="6">
    <location>
        <begin position="355"/>
        <end position="375"/>
    </location>
</feature>
<dbReference type="Gene3D" id="1.20.1250.20">
    <property type="entry name" value="MFS general substrate transporter like domains"/>
    <property type="match status" value="1"/>
</dbReference>